<dbReference type="GO" id="GO:0003677">
    <property type="term" value="F:DNA binding"/>
    <property type="evidence" value="ECO:0007669"/>
    <property type="project" value="UniProtKB-KW"/>
</dbReference>
<evidence type="ECO:0000256" key="10">
    <source>
        <dbReference type="ARBA" id="ARBA00023012"/>
    </source>
</evidence>
<evidence type="ECO:0000256" key="5">
    <source>
        <dbReference type="ARBA" id="ARBA00022553"/>
    </source>
</evidence>
<dbReference type="Pfam" id="PF00672">
    <property type="entry name" value="HAMP"/>
    <property type="match status" value="1"/>
</dbReference>
<dbReference type="RefSeq" id="WP_339382400.1">
    <property type="nucleotide sequence ID" value="NZ_CAWNNC010000001.1"/>
</dbReference>
<keyword evidence="4" id="KW-1003">Cell membrane</keyword>
<evidence type="ECO:0000256" key="12">
    <source>
        <dbReference type="SAM" id="Phobius"/>
    </source>
</evidence>
<keyword evidence="5" id="KW-0597">Phosphoprotein</keyword>
<evidence type="ECO:0000256" key="4">
    <source>
        <dbReference type="ARBA" id="ARBA00022475"/>
    </source>
</evidence>
<evidence type="ECO:0000313" key="14">
    <source>
        <dbReference type="EMBL" id="AUB42727.1"/>
    </source>
</evidence>
<evidence type="ECO:0000256" key="2">
    <source>
        <dbReference type="ARBA" id="ARBA00004651"/>
    </source>
</evidence>
<keyword evidence="9" id="KW-0067">ATP-binding</keyword>
<sequence length="166" mass="18952">MKFLNLIKRFGSLGFVVGKQQLSFTADGVRYFVQVKNWRDELGLDWLIVAVIPEGEFMEQINANTRITILLCIVAFLVATRIGILTSRWVIKPILELNTSAKKIAKGEWEQIPEIQRSDELGELAKSFETMAKQLQASFNTLYQIIVKLHKFVKCCKAYEITVLAL</sequence>
<dbReference type="GO" id="GO:0004673">
    <property type="term" value="F:protein histidine kinase activity"/>
    <property type="evidence" value="ECO:0007669"/>
    <property type="project" value="UniProtKB-EC"/>
</dbReference>
<dbReference type="PANTHER" id="PTHR45528:SF1">
    <property type="entry name" value="SENSOR HISTIDINE KINASE CPXA"/>
    <property type="match status" value="1"/>
</dbReference>
<dbReference type="SUPFAM" id="SSF158472">
    <property type="entry name" value="HAMP domain-like"/>
    <property type="match status" value="1"/>
</dbReference>
<evidence type="ECO:0000256" key="7">
    <source>
        <dbReference type="ARBA" id="ARBA00022741"/>
    </source>
</evidence>
<evidence type="ECO:0000256" key="6">
    <source>
        <dbReference type="ARBA" id="ARBA00022679"/>
    </source>
</evidence>
<evidence type="ECO:0000259" key="13">
    <source>
        <dbReference type="PROSITE" id="PS50885"/>
    </source>
</evidence>
<dbReference type="CDD" id="cd06225">
    <property type="entry name" value="HAMP"/>
    <property type="match status" value="1"/>
</dbReference>
<keyword evidence="8" id="KW-0418">Kinase</keyword>
<dbReference type="PROSITE" id="PS50885">
    <property type="entry name" value="HAMP"/>
    <property type="match status" value="1"/>
</dbReference>
<organism evidence="14 15">
    <name type="scientific">Nostoc flagelliforme CCNUN1</name>
    <dbReference type="NCBI Taxonomy" id="2038116"/>
    <lineage>
        <taxon>Bacteria</taxon>
        <taxon>Bacillati</taxon>
        <taxon>Cyanobacteriota</taxon>
        <taxon>Cyanophyceae</taxon>
        <taxon>Nostocales</taxon>
        <taxon>Nostocaceae</taxon>
        <taxon>Nostoc</taxon>
    </lineage>
</organism>
<evidence type="ECO:0000256" key="9">
    <source>
        <dbReference type="ARBA" id="ARBA00022840"/>
    </source>
</evidence>
<dbReference type="GO" id="GO:0005524">
    <property type="term" value="F:ATP binding"/>
    <property type="evidence" value="ECO:0007669"/>
    <property type="project" value="UniProtKB-KW"/>
</dbReference>
<accession>A0A2K8T4U9</accession>
<dbReference type="EMBL" id="CP024785">
    <property type="protein sequence ID" value="AUB42727.1"/>
    <property type="molecule type" value="Genomic_DNA"/>
</dbReference>
<keyword evidence="15" id="KW-1185">Reference proteome</keyword>
<evidence type="ECO:0000313" key="15">
    <source>
        <dbReference type="Proteomes" id="UP000232003"/>
    </source>
</evidence>
<reference evidence="14 15" key="1">
    <citation type="submission" date="2017-11" db="EMBL/GenBank/DDBJ databases">
        <title>Complete genome of a free-living desiccation-tolerant cyanobacterium and its photosynthetic adaptation to extreme terrestrial habitat.</title>
        <authorList>
            <person name="Shang J."/>
        </authorList>
    </citation>
    <scope>NUCLEOTIDE SEQUENCE [LARGE SCALE GENOMIC DNA]</scope>
    <source>
        <strain evidence="14 15">CCNUN1</strain>
    </source>
</reference>
<dbReference type="GO" id="GO:0000160">
    <property type="term" value="P:phosphorelay signal transduction system"/>
    <property type="evidence" value="ECO:0007669"/>
    <property type="project" value="UniProtKB-KW"/>
</dbReference>
<gene>
    <name evidence="14" type="ORF">COO91_08873</name>
</gene>
<evidence type="ECO:0000256" key="3">
    <source>
        <dbReference type="ARBA" id="ARBA00012438"/>
    </source>
</evidence>
<keyword evidence="10" id="KW-0902">Two-component regulatory system</keyword>
<comment type="subcellular location">
    <subcellularLocation>
        <location evidence="2">Cell membrane</location>
        <topology evidence="2">Multi-pass membrane protein</topology>
    </subcellularLocation>
</comment>
<evidence type="ECO:0000256" key="11">
    <source>
        <dbReference type="ARBA" id="ARBA00023136"/>
    </source>
</evidence>
<dbReference type="AlphaFoldDB" id="A0A2K8T4U9"/>
<dbReference type="Gene3D" id="6.10.340.10">
    <property type="match status" value="1"/>
</dbReference>
<keyword evidence="7" id="KW-0547">Nucleotide-binding</keyword>
<dbReference type="PANTHER" id="PTHR45528">
    <property type="entry name" value="SENSOR HISTIDINE KINASE CPXA"/>
    <property type="match status" value="1"/>
</dbReference>
<comment type="catalytic activity">
    <reaction evidence="1">
        <text>ATP + protein L-histidine = ADP + protein N-phospho-L-histidine.</text>
        <dbReference type="EC" id="2.7.13.3"/>
    </reaction>
</comment>
<evidence type="ECO:0000256" key="1">
    <source>
        <dbReference type="ARBA" id="ARBA00000085"/>
    </source>
</evidence>
<keyword evidence="12" id="KW-1133">Transmembrane helix</keyword>
<keyword evidence="6" id="KW-0808">Transferase</keyword>
<feature type="domain" description="HAMP" evidence="13">
    <location>
        <begin position="88"/>
        <end position="140"/>
    </location>
</feature>
<dbReference type="SMART" id="SM00304">
    <property type="entry name" value="HAMP"/>
    <property type="match status" value="1"/>
</dbReference>
<keyword evidence="12" id="KW-0812">Transmembrane</keyword>
<dbReference type="InterPro" id="IPR003660">
    <property type="entry name" value="HAMP_dom"/>
</dbReference>
<evidence type="ECO:0000256" key="8">
    <source>
        <dbReference type="ARBA" id="ARBA00022777"/>
    </source>
</evidence>
<name>A0A2K8T4U9_9NOSO</name>
<dbReference type="KEGG" id="nfl:COO91_08873"/>
<keyword evidence="11 12" id="KW-0472">Membrane</keyword>
<protein>
    <recommendedName>
        <fullName evidence="3">histidine kinase</fullName>
        <ecNumber evidence="3">2.7.13.3</ecNumber>
    </recommendedName>
</protein>
<dbReference type="EC" id="2.7.13.3" evidence="3"/>
<dbReference type="InterPro" id="IPR050398">
    <property type="entry name" value="HssS/ArlS-like"/>
</dbReference>
<keyword evidence="14" id="KW-0238">DNA-binding</keyword>
<proteinExistence type="predicted"/>
<dbReference type="GO" id="GO:0005886">
    <property type="term" value="C:plasma membrane"/>
    <property type="evidence" value="ECO:0007669"/>
    <property type="project" value="UniProtKB-SubCell"/>
</dbReference>
<dbReference type="Proteomes" id="UP000232003">
    <property type="component" value="Chromosome"/>
</dbReference>
<feature type="transmembrane region" description="Helical" evidence="12">
    <location>
        <begin position="67"/>
        <end position="91"/>
    </location>
</feature>